<reference evidence="1" key="1">
    <citation type="submission" date="2023-07" db="EMBL/GenBank/DDBJ databases">
        <title>draft genome sequence of fig (Ficus carica).</title>
        <authorList>
            <person name="Takahashi T."/>
            <person name="Nishimura K."/>
        </authorList>
    </citation>
    <scope>NUCLEOTIDE SEQUENCE</scope>
</reference>
<organism evidence="1 2">
    <name type="scientific">Ficus carica</name>
    <name type="common">Common fig</name>
    <dbReference type="NCBI Taxonomy" id="3494"/>
    <lineage>
        <taxon>Eukaryota</taxon>
        <taxon>Viridiplantae</taxon>
        <taxon>Streptophyta</taxon>
        <taxon>Embryophyta</taxon>
        <taxon>Tracheophyta</taxon>
        <taxon>Spermatophyta</taxon>
        <taxon>Magnoliopsida</taxon>
        <taxon>eudicotyledons</taxon>
        <taxon>Gunneridae</taxon>
        <taxon>Pentapetalae</taxon>
        <taxon>rosids</taxon>
        <taxon>fabids</taxon>
        <taxon>Rosales</taxon>
        <taxon>Moraceae</taxon>
        <taxon>Ficeae</taxon>
        <taxon>Ficus</taxon>
    </lineage>
</organism>
<accession>A0AA88DMV6</accession>
<evidence type="ECO:0000313" key="1">
    <source>
        <dbReference type="EMBL" id="GMN58284.1"/>
    </source>
</evidence>
<name>A0AA88DMV6_FICCA</name>
<protein>
    <submittedName>
        <fullName evidence="1">Uncharacterized protein</fullName>
    </submittedName>
</protein>
<dbReference type="AlphaFoldDB" id="A0AA88DMV6"/>
<dbReference type="Proteomes" id="UP001187192">
    <property type="component" value="Unassembled WGS sequence"/>
</dbReference>
<evidence type="ECO:0000313" key="2">
    <source>
        <dbReference type="Proteomes" id="UP001187192"/>
    </source>
</evidence>
<gene>
    <name evidence="1" type="ORF">TIFTF001_027383</name>
</gene>
<comment type="caution">
    <text evidence="1">The sequence shown here is derived from an EMBL/GenBank/DDBJ whole genome shotgun (WGS) entry which is preliminary data.</text>
</comment>
<dbReference type="EMBL" id="BTGU01000077">
    <property type="protein sequence ID" value="GMN58284.1"/>
    <property type="molecule type" value="Genomic_DNA"/>
</dbReference>
<proteinExistence type="predicted"/>
<keyword evidence="2" id="KW-1185">Reference proteome</keyword>
<sequence length="299" mass="34829">MKAIKEDSKGGELKALGEDRWDEFDQTEAITEEEFMTLKQIMDKLTEEEKEMLLDPFKSAYPHNTTYRRSTHDIARKYLNSRFKPEGSISDIDRIQQFFSLERGNVYDCLCLELLYFTPDEGIKINDKYLRQKVENVDGYMVPKTLAPILKTFIRKNNGDLGMEESLTAQMKSIAATLVCIVIDEMCKTKFEDVTWDDLKYWQFYLNSFSRTTGFRLDHLFRRDGPLEVLVRAFLGLEAIRCRENSIRKLEADLERCKVLLEKHKGTDTSSASDFMKNECFKLASEFKGKDIGGFVFHM</sequence>